<protein>
    <submittedName>
        <fullName evidence="1">Uncharacterized protein</fullName>
    </submittedName>
</protein>
<reference evidence="1 2" key="1">
    <citation type="submission" date="2015-06" db="EMBL/GenBank/DDBJ databases">
        <title>Genome sequence of Pseudoalteromonas peptidolytica.</title>
        <authorList>
            <person name="Xie B.-B."/>
            <person name="Rong J.-C."/>
            <person name="Qin Q.-L."/>
            <person name="Zhang Y.-Z."/>
        </authorList>
    </citation>
    <scope>NUCLEOTIDE SEQUENCE [LARGE SCALE GENOMIC DNA]</scope>
    <source>
        <strain evidence="1 2">F12-50-A1</strain>
    </source>
</reference>
<evidence type="ECO:0000313" key="2">
    <source>
        <dbReference type="Proteomes" id="UP000660708"/>
    </source>
</evidence>
<proteinExistence type="predicted"/>
<name>A0A8I0MXZ4_9GAMM</name>
<organism evidence="1 2">
    <name type="scientific">Pseudoalteromonas peptidolytica F12-50-A1</name>
    <dbReference type="NCBI Taxonomy" id="1315280"/>
    <lineage>
        <taxon>Bacteria</taxon>
        <taxon>Pseudomonadati</taxon>
        <taxon>Pseudomonadota</taxon>
        <taxon>Gammaproteobacteria</taxon>
        <taxon>Alteromonadales</taxon>
        <taxon>Pseudoalteromonadaceae</taxon>
        <taxon>Pseudoalteromonas</taxon>
    </lineage>
</organism>
<dbReference type="Proteomes" id="UP000660708">
    <property type="component" value="Unassembled WGS sequence"/>
</dbReference>
<accession>A0A8I0MXZ4</accession>
<sequence length="37" mass="4299">MVRFLVCLVAAIAQHEIMLNMFVSIENKEFVVQQFSL</sequence>
<keyword evidence="2" id="KW-1185">Reference proteome</keyword>
<gene>
    <name evidence="1" type="ORF">PPEP_a4278</name>
</gene>
<dbReference type="EMBL" id="AQHF01000028">
    <property type="protein sequence ID" value="MBE0347901.1"/>
    <property type="molecule type" value="Genomic_DNA"/>
</dbReference>
<comment type="caution">
    <text evidence="1">The sequence shown here is derived from an EMBL/GenBank/DDBJ whole genome shotgun (WGS) entry which is preliminary data.</text>
</comment>
<evidence type="ECO:0000313" key="1">
    <source>
        <dbReference type="EMBL" id="MBE0347901.1"/>
    </source>
</evidence>
<dbReference type="AlphaFoldDB" id="A0A8I0MXZ4"/>